<gene>
    <name evidence="2" type="ORF">CRP01_07100</name>
</gene>
<dbReference type="RefSeq" id="WP_099149319.1">
    <property type="nucleotide sequence ID" value="NZ_PDUD01000010.1"/>
</dbReference>
<dbReference type="PROSITE" id="PS00675">
    <property type="entry name" value="SIGMA54_INTERACT_1"/>
    <property type="match status" value="1"/>
</dbReference>
<dbReference type="InterPro" id="IPR049052">
    <property type="entry name" value="nSTAND1"/>
</dbReference>
<feature type="domain" description="Novel STAND NTPase 1" evidence="1">
    <location>
        <begin position="5"/>
        <end position="243"/>
    </location>
</feature>
<evidence type="ECO:0000313" key="3">
    <source>
        <dbReference type="Proteomes" id="UP000223913"/>
    </source>
</evidence>
<dbReference type="Proteomes" id="UP000223913">
    <property type="component" value="Unassembled WGS sequence"/>
</dbReference>
<reference evidence="2 3" key="1">
    <citation type="submission" date="2017-10" db="EMBL/GenBank/DDBJ databases">
        <title>The draft genome sequence of Lewinella nigricans NBRC 102662.</title>
        <authorList>
            <person name="Wang K."/>
        </authorList>
    </citation>
    <scope>NUCLEOTIDE SEQUENCE [LARGE SCALE GENOMIC DNA]</scope>
    <source>
        <strain evidence="2 3">NBRC 102662</strain>
    </source>
</reference>
<evidence type="ECO:0000313" key="2">
    <source>
        <dbReference type="EMBL" id="PHN07389.1"/>
    </source>
</evidence>
<dbReference type="Pfam" id="PF20703">
    <property type="entry name" value="nSTAND1"/>
    <property type="match status" value="1"/>
</dbReference>
<sequence length="247" mass="28912">MPNSPFKFLDPYTKEDKQIFFGRDHEIEQLYNMVFEASLILVYGESGTGKTSLIRCGLASRFDISDWNDILIRRNQDINASLWQSLRAAARTPIKDGATVAQAVESIFLDYFKPVFLIFDQFEELFISGMGRPQEREEFIRQIAELIRADLKCKVIFVMREEYLAKLYEFEKVIPELFDFRLRVEPMKYADAYQVIERTCQHFQIPIETPENSIEQIINNISEGKSGVQLSYLQIYLDKLYQNALKN</sequence>
<dbReference type="InterPro" id="IPR027417">
    <property type="entry name" value="P-loop_NTPase"/>
</dbReference>
<keyword evidence="3" id="KW-1185">Reference proteome</keyword>
<proteinExistence type="predicted"/>
<dbReference type="SUPFAM" id="SSF52540">
    <property type="entry name" value="P-loop containing nucleoside triphosphate hydrolases"/>
    <property type="match status" value="1"/>
</dbReference>
<dbReference type="OrthoDB" id="414967at2"/>
<dbReference type="InterPro" id="IPR025662">
    <property type="entry name" value="Sigma_54_int_dom_ATP-bd_1"/>
</dbReference>
<dbReference type="AlphaFoldDB" id="A0A2D0NGU2"/>
<comment type="caution">
    <text evidence="2">The sequence shown here is derived from an EMBL/GenBank/DDBJ whole genome shotgun (WGS) entry which is preliminary data.</text>
</comment>
<accession>A0A2D0NGU2</accession>
<organism evidence="2 3">
    <name type="scientific">Flavilitoribacter nigricans (strain ATCC 23147 / DSM 23189 / NBRC 102662 / NCIMB 1420 / SS-2)</name>
    <name type="common">Lewinella nigricans</name>
    <dbReference type="NCBI Taxonomy" id="1122177"/>
    <lineage>
        <taxon>Bacteria</taxon>
        <taxon>Pseudomonadati</taxon>
        <taxon>Bacteroidota</taxon>
        <taxon>Saprospiria</taxon>
        <taxon>Saprospirales</taxon>
        <taxon>Lewinellaceae</taxon>
        <taxon>Flavilitoribacter</taxon>
    </lineage>
</organism>
<name>A0A2D0NGU2_FLAN2</name>
<dbReference type="Gene3D" id="3.40.50.300">
    <property type="entry name" value="P-loop containing nucleotide triphosphate hydrolases"/>
    <property type="match status" value="1"/>
</dbReference>
<protein>
    <recommendedName>
        <fullName evidence="1">Novel STAND NTPase 1 domain-containing protein</fullName>
    </recommendedName>
</protein>
<dbReference type="EMBL" id="PDUD01000010">
    <property type="protein sequence ID" value="PHN07389.1"/>
    <property type="molecule type" value="Genomic_DNA"/>
</dbReference>
<evidence type="ECO:0000259" key="1">
    <source>
        <dbReference type="Pfam" id="PF20703"/>
    </source>
</evidence>